<keyword evidence="3" id="KW-1185">Reference proteome</keyword>
<dbReference type="Gene3D" id="2.60.20.10">
    <property type="entry name" value="Crystallins"/>
    <property type="match status" value="1"/>
</dbReference>
<dbReference type="GeneID" id="54289807"/>
<dbReference type="EMBL" id="ML978076">
    <property type="protein sequence ID" value="KAF2010323.1"/>
    <property type="molecule type" value="Genomic_DNA"/>
</dbReference>
<evidence type="ECO:0000256" key="1">
    <source>
        <dbReference type="SAM" id="SignalP"/>
    </source>
</evidence>
<evidence type="ECO:0000313" key="2">
    <source>
        <dbReference type="EMBL" id="KAF2010323.1"/>
    </source>
</evidence>
<sequence length="136" mass="15321">MQFTLLITALMGTLATSLPTPSNDLTIRQDTYEPKSPNLGAYLYKSPNLTGSRVPEDKTPITGTSYCVNLDQLYGSWDRATRSLVVYPGFKCYFYTEQGCEQGRKFWLGKKADYGVKKTLIKDFDGKIRSVVCRPL</sequence>
<name>A0A6A5XBQ0_9PLEO</name>
<evidence type="ECO:0000313" key="3">
    <source>
        <dbReference type="Proteomes" id="UP000799778"/>
    </source>
</evidence>
<feature type="chain" id="PRO_5025368723" evidence="1">
    <location>
        <begin position="16"/>
        <end position="136"/>
    </location>
</feature>
<keyword evidence="1" id="KW-0732">Signal</keyword>
<accession>A0A6A5XBQ0</accession>
<organism evidence="2 3">
    <name type="scientific">Aaosphaeria arxii CBS 175.79</name>
    <dbReference type="NCBI Taxonomy" id="1450172"/>
    <lineage>
        <taxon>Eukaryota</taxon>
        <taxon>Fungi</taxon>
        <taxon>Dikarya</taxon>
        <taxon>Ascomycota</taxon>
        <taxon>Pezizomycotina</taxon>
        <taxon>Dothideomycetes</taxon>
        <taxon>Pleosporomycetidae</taxon>
        <taxon>Pleosporales</taxon>
        <taxon>Pleosporales incertae sedis</taxon>
        <taxon>Aaosphaeria</taxon>
    </lineage>
</organism>
<dbReference type="RefSeq" id="XP_033378662.1">
    <property type="nucleotide sequence ID" value="XM_033532410.1"/>
</dbReference>
<dbReference type="AlphaFoldDB" id="A0A6A5XBQ0"/>
<proteinExistence type="predicted"/>
<protein>
    <submittedName>
        <fullName evidence="2">Uncharacterized protein</fullName>
    </submittedName>
</protein>
<reference evidence="2" key="1">
    <citation type="journal article" date="2020" name="Stud. Mycol.">
        <title>101 Dothideomycetes genomes: a test case for predicting lifestyles and emergence of pathogens.</title>
        <authorList>
            <person name="Haridas S."/>
            <person name="Albert R."/>
            <person name="Binder M."/>
            <person name="Bloem J."/>
            <person name="Labutti K."/>
            <person name="Salamov A."/>
            <person name="Andreopoulos B."/>
            <person name="Baker S."/>
            <person name="Barry K."/>
            <person name="Bills G."/>
            <person name="Bluhm B."/>
            <person name="Cannon C."/>
            <person name="Castanera R."/>
            <person name="Culley D."/>
            <person name="Daum C."/>
            <person name="Ezra D."/>
            <person name="Gonzalez J."/>
            <person name="Henrissat B."/>
            <person name="Kuo A."/>
            <person name="Liang C."/>
            <person name="Lipzen A."/>
            <person name="Lutzoni F."/>
            <person name="Magnuson J."/>
            <person name="Mondo S."/>
            <person name="Nolan M."/>
            <person name="Ohm R."/>
            <person name="Pangilinan J."/>
            <person name="Park H.-J."/>
            <person name="Ramirez L."/>
            <person name="Alfaro M."/>
            <person name="Sun H."/>
            <person name="Tritt A."/>
            <person name="Yoshinaga Y."/>
            <person name="Zwiers L.-H."/>
            <person name="Turgeon B."/>
            <person name="Goodwin S."/>
            <person name="Spatafora J."/>
            <person name="Crous P."/>
            <person name="Grigoriev I."/>
        </authorList>
    </citation>
    <scope>NUCLEOTIDE SEQUENCE</scope>
    <source>
        <strain evidence="2">CBS 175.79</strain>
    </source>
</reference>
<dbReference type="Proteomes" id="UP000799778">
    <property type="component" value="Unassembled WGS sequence"/>
</dbReference>
<feature type="signal peptide" evidence="1">
    <location>
        <begin position="1"/>
        <end position="15"/>
    </location>
</feature>
<gene>
    <name evidence="2" type="ORF">BU24DRAFT_466976</name>
</gene>
<dbReference type="OrthoDB" id="3786098at2759"/>